<dbReference type="EMBL" id="JAVCZN010000019">
    <property type="protein sequence ID" value="MDQ1864272.1"/>
    <property type="molecule type" value="Genomic_DNA"/>
</dbReference>
<evidence type="ECO:0000313" key="3">
    <source>
        <dbReference type="Proteomes" id="UP001177872"/>
    </source>
</evidence>
<keyword evidence="2" id="KW-0255">Endonuclease</keyword>
<accession>A0ABU0VS50</accession>
<dbReference type="GO" id="GO:0004519">
    <property type="term" value="F:endonuclease activity"/>
    <property type="evidence" value="ECO:0007669"/>
    <property type="project" value="UniProtKB-KW"/>
</dbReference>
<reference evidence="2" key="1">
    <citation type="submission" date="2023-07" db="EMBL/GenBank/DDBJ databases">
        <title>In vitro acaricidal activity of Serratia ureilytica strains isolated from Mimosa pudica nodules againts the dust mite Tyrophagus putrescentiae.</title>
        <authorList>
            <person name="Wong-Villareal A."/>
            <person name="Cerqueda-Garcia D."/>
        </authorList>
    </citation>
    <scope>NUCLEOTIDE SEQUENCE</scope>
    <source>
        <strain evidence="2">UTS2</strain>
    </source>
</reference>
<evidence type="ECO:0000313" key="2">
    <source>
        <dbReference type="EMBL" id="MDQ1864272.1"/>
    </source>
</evidence>
<feature type="domain" description="HNH nuclease" evidence="1">
    <location>
        <begin position="30"/>
        <end position="97"/>
    </location>
</feature>
<sequence>MKPSTCVSGLVAFLFGAKMSSKKPYGSKWQAERLVFLRENPLCAMCQQMGRIEPATVVDHIVPHRMKEAKTPEEMKKAQHLFWSRKNWQGLCKPHHDSTKQRMEKTGKVIGCSPDGLPLDPASHWNR</sequence>
<organism evidence="2 3">
    <name type="scientific">Serratia ureilytica</name>
    <dbReference type="NCBI Taxonomy" id="300181"/>
    <lineage>
        <taxon>Bacteria</taxon>
        <taxon>Pseudomonadati</taxon>
        <taxon>Pseudomonadota</taxon>
        <taxon>Gammaproteobacteria</taxon>
        <taxon>Enterobacterales</taxon>
        <taxon>Yersiniaceae</taxon>
        <taxon>Serratia</taxon>
    </lineage>
</organism>
<keyword evidence="2" id="KW-0378">Hydrolase</keyword>
<keyword evidence="3" id="KW-1185">Reference proteome</keyword>
<dbReference type="InterPro" id="IPR003615">
    <property type="entry name" value="HNH_nuc"/>
</dbReference>
<comment type="caution">
    <text evidence="2">The sequence shown here is derived from an EMBL/GenBank/DDBJ whole genome shotgun (WGS) entry which is preliminary data.</text>
</comment>
<name>A0ABU0VS50_9GAMM</name>
<dbReference type="CDD" id="cd00085">
    <property type="entry name" value="HNHc"/>
    <property type="match status" value="1"/>
</dbReference>
<protein>
    <submittedName>
        <fullName evidence="2">HNH endonuclease signature motif containing protein</fullName>
    </submittedName>
</protein>
<dbReference type="SMART" id="SM00507">
    <property type="entry name" value="HNHc"/>
    <property type="match status" value="1"/>
</dbReference>
<keyword evidence="2" id="KW-0540">Nuclease</keyword>
<gene>
    <name evidence="2" type="ORF">Q6237_25150</name>
</gene>
<evidence type="ECO:0000259" key="1">
    <source>
        <dbReference type="SMART" id="SM00507"/>
    </source>
</evidence>
<dbReference type="Proteomes" id="UP001177872">
    <property type="component" value="Unassembled WGS sequence"/>
</dbReference>
<proteinExistence type="predicted"/>